<feature type="binding site" evidence="8">
    <location>
        <position position="16"/>
    </location>
    <ligand>
        <name>ADP-alpha-D-glucose</name>
        <dbReference type="ChEBI" id="CHEBI:57498"/>
    </ligand>
</feature>
<proteinExistence type="inferred from homology"/>
<evidence type="ECO:0000256" key="4">
    <source>
        <dbReference type="ARBA" id="ARBA00010281"/>
    </source>
</evidence>
<dbReference type="GO" id="GO:0009011">
    <property type="term" value="F:alpha-1,4-glucan glucosyltransferase (ADP-glucose donor) activity"/>
    <property type="evidence" value="ECO:0007669"/>
    <property type="project" value="UniProtKB-UniRule"/>
</dbReference>
<evidence type="ECO:0000259" key="10">
    <source>
        <dbReference type="Pfam" id="PF08323"/>
    </source>
</evidence>
<evidence type="ECO:0000256" key="8">
    <source>
        <dbReference type="HAMAP-Rule" id="MF_00484"/>
    </source>
</evidence>
<accession>A0A7W9ASG8</accession>
<dbReference type="EMBL" id="JACIJJ010000005">
    <property type="protein sequence ID" value="MBB5699759.1"/>
    <property type="molecule type" value="Genomic_DNA"/>
</dbReference>
<comment type="caution">
    <text evidence="11">The sequence shown here is derived from an EMBL/GenBank/DDBJ whole genome shotgun (WGS) entry which is preliminary data.</text>
</comment>
<dbReference type="Pfam" id="PF08323">
    <property type="entry name" value="Glyco_transf_5"/>
    <property type="match status" value="1"/>
</dbReference>
<evidence type="ECO:0000313" key="12">
    <source>
        <dbReference type="Proteomes" id="UP000557739"/>
    </source>
</evidence>
<comment type="catalytic activity">
    <reaction evidence="1 8">
        <text>[(1-&gt;4)-alpha-D-glucosyl](n) + ADP-alpha-D-glucose = [(1-&gt;4)-alpha-D-glucosyl](n+1) + ADP + H(+)</text>
        <dbReference type="Rhea" id="RHEA:18189"/>
        <dbReference type="Rhea" id="RHEA-COMP:9584"/>
        <dbReference type="Rhea" id="RHEA-COMP:9587"/>
        <dbReference type="ChEBI" id="CHEBI:15378"/>
        <dbReference type="ChEBI" id="CHEBI:15444"/>
        <dbReference type="ChEBI" id="CHEBI:57498"/>
        <dbReference type="ChEBI" id="CHEBI:456216"/>
        <dbReference type="EC" id="2.4.1.21"/>
    </reaction>
</comment>
<evidence type="ECO:0000256" key="7">
    <source>
        <dbReference type="ARBA" id="ARBA00023056"/>
    </source>
</evidence>
<evidence type="ECO:0000256" key="3">
    <source>
        <dbReference type="ARBA" id="ARBA00004964"/>
    </source>
</evidence>
<feature type="domain" description="Starch synthase catalytic" evidence="10">
    <location>
        <begin position="4"/>
        <end position="237"/>
    </location>
</feature>
<keyword evidence="7 8" id="KW-0320">Glycogen biosynthesis</keyword>
<dbReference type="EC" id="2.4.1.21" evidence="8"/>
<dbReference type="NCBIfam" id="TIGR02095">
    <property type="entry name" value="glgA"/>
    <property type="match status" value="1"/>
</dbReference>
<dbReference type="InterPro" id="IPR001296">
    <property type="entry name" value="Glyco_trans_1"/>
</dbReference>
<evidence type="ECO:0000256" key="6">
    <source>
        <dbReference type="ARBA" id="ARBA00022679"/>
    </source>
</evidence>
<evidence type="ECO:0000256" key="2">
    <source>
        <dbReference type="ARBA" id="ARBA00002764"/>
    </source>
</evidence>
<dbReference type="HAMAP" id="MF_00484">
    <property type="entry name" value="Glycogen_synth"/>
    <property type="match status" value="1"/>
</dbReference>
<reference evidence="11 12" key="1">
    <citation type="submission" date="2020-08" db="EMBL/GenBank/DDBJ databases">
        <title>Genomic Encyclopedia of Type Strains, Phase IV (KMG-IV): sequencing the most valuable type-strain genomes for metagenomic binning, comparative biology and taxonomic classification.</title>
        <authorList>
            <person name="Goeker M."/>
        </authorList>
    </citation>
    <scope>NUCLEOTIDE SEQUENCE [LARGE SCALE GENOMIC DNA]</scope>
    <source>
        <strain evidence="11 12">DSM 27244</strain>
    </source>
</reference>
<comment type="similarity">
    <text evidence="4 8">Belongs to the glycosyltransferase 1 family. Bacterial/plant glycogen synthase subfamily.</text>
</comment>
<dbReference type="CDD" id="cd03791">
    <property type="entry name" value="GT5_Glycogen_synthase_DULL1-like"/>
    <property type="match status" value="1"/>
</dbReference>
<dbReference type="GO" id="GO:0005829">
    <property type="term" value="C:cytosol"/>
    <property type="evidence" value="ECO:0007669"/>
    <property type="project" value="TreeGrafter"/>
</dbReference>
<keyword evidence="12" id="KW-1185">Reference proteome</keyword>
<evidence type="ECO:0000259" key="9">
    <source>
        <dbReference type="Pfam" id="PF00534"/>
    </source>
</evidence>
<dbReference type="GO" id="GO:0005978">
    <property type="term" value="P:glycogen biosynthetic process"/>
    <property type="evidence" value="ECO:0007669"/>
    <property type="project" value="UniProtKB-UniRule"/>
</dbReference>
<dbReference type="PANTHER" id="PTHR45825:SF11">
    <property type="entry name" value="ALPHA AMYLASE DOMAIN-CONTAINING PROTEIN"/>
    <property type="match status" value="1"/>
</dbReference>
<dbReference type="Pfam" id="PF00534">
    <property type="entry name" value="Glycos_transf_1"/>
    <property type="match status" value="1"/>
</dbReference>
<dbReference type="RefSeq" id="WP_343053293.1">
    <property type="nucleotide sequence ID" value="NZ_JACIJJ010000005.1"/>
</dbReference>
<dbReference type="AlphaFoldDB" id="A0A7W9ASG8"/>
<feature type="domain" description="Glycosyl transferase family 1" evidence="9">
    <location>
        <begin position="295"/>
        <end position="442"/>
    </location>
</feature>
<keyword evidence="6 8" id="KW-0808">Transferase</keyword>
<sequence length="483" mass="50042">MIRLLSVASEVYPLVKTGGLADVAGALPAALAGEGVATTTLIPGYPAVLDAAGDGERLHSYVDLMGGPATLVRAQAAGLDLFVLDAPHLFERPGNPYLGPDGRDWEDNALRFGAFACAAADLGSGRVAGLEYDVLQLHDWQAGLAAAYLHYDPPVRRPGVVATIHNLAFQGVFPAWLLGPLGLPAEAFALDGIEYHDQISFLKAALIFADRITTVSPTYATEIMGEAGGMGLHGLLAGRGGVVSGILNGIDTAVWNPATDPALAARFDASDLAARAANKAALQREFGLDGDPAAFLIGSVGRLTEQKGMDLLPPLMPDLVARGAQFAMLGSGDAGLEAAFDALADAHSGAVGVRIGYDEALAHLIEGGCDAFLMPSRFEPCGLTQMYALRYGAVPIVARVGGLADTVIDASPYALAQCVATGFQFAAGSAASLHAALTRAMAMFANDPAAWSRLQRNGMATDVSWGSAAREYAALFDVIRPKG</sequence>
<dbReference type="Gene3D" id="3.40.50.2000">
    <property type="entry name" value="Glycogen Phosphorylase B"/>
    <property type="match status" value="2"/>
</dbReference>
<name>A0A7W9ASG8_9SPHN</name>
<dbReference type="UniPathway" id="UPA00164"/>
<dbReference type="NCBIfam" id="NF001899">
    <property type="entry name" value="PRK00654.1-2"/>
    <property type="match status" value="1"/>
</dbReference>
<comment type="function">
    <text evidence="2 8">Synthesizes alpha-1,4-glucan chains using ADP-glucose.</text>
</comment>
<keyword evidence="5 8" id="KW-0328">Glycosyltransferase</keyword>
<dbReference type="InterPro" id="IPR013534">
    <property type="entry name" value="Starch_synth_cat_dom"/>
</dbReference>
<evidence type="ECO:0000313" key="11">
    <source>
        <dbReference type="EMBL" id="MBB5699759.1"/>
    </source>
</evidence>
<organism evidence="11 12">
    <name type="scientific">Sphingomonas yantingensis</name>
    <dbReference type="NCBI Taxonomy" id="1241761"/>
    <lineage>
        <taxon>Bacteria</taxon>
        <taxon>Pseudomonadati</taxon>
        <taxon>Pseudomonadota</taxon>
        <taxon>Alphaproteobacteria</taxon>
        <taxon>Sphingomonadales</taxon>
        <taxon>Sphingomonadaceae</taxon>
        <taxon>Sphingomonas</taxon>
    </lineage>
</organism>
<evidence type="ECO:0000256" key="1">
    <source>
        <dbReference type="ARBA" id="ARBA00001478"/>
    </source>
</evidence>
<protein>
    <recommendedName>
        <fullName evidence="8">Glycogen synthase</fullName>
        <ecNumber evidence="8">2.4.1.21</ecNumber>
    </recommendedName>
    <alternativeName>
        <fullName evidence="8">Starch [bacterial glycogen] synthase</fullName>
    </alternativeName>
</protein>
<dbReference type="PANTHER" id="PTHR45825">
    <property type="entry name" value="GRANULE-BOUND STARCH SYNTHASE 1, CHLOROPLASTIC/AMYLOPLASTIC"/>
    <property type="match status" value="1"/>
</dbReference>
<comment type="pathway">
    <text evidence="3 8">Glycan biosynthesis; glycogen biosynthesis.</text>
</comment>
<evidence type="ECO:0000256" key="5">
    <source>
        <dbReference type="ARBA" id="ARBA00022676"/>
    </source>
</evidence>
<dbReference type="GO" id="GO:0004373">
    <property type="term" value="F:alpha-1,4-glucan glucosyltransferase (UDP-glucose donor) activity"/>
    <property type="evidence" value="ECO:0007669"/>
    <property type="project" value="InterPro"/>
</dbReference>
<dbReference type="InterPro" id="IPR011835">
    <property type="entry name" value="GS/SS"/>
</dbReference>
<gene>
    <name evidence="8" type="primary">glgA</name>
    <name evidence="11" type="ORF">FHR19_003133</name>
</gene>
<dbReference type="SUPFAM" id="SSF53756">
    <property type="entry name" value="UDP-Glycosyltransferase/glycogen phosphorylase"/>
    <property type="match status" value="1"/>
</dbReference>
<dbReference type="Proteomes" id="UP000557739">
    <property type="component" value="Unassembled WGS sequence"/>
</dbReference>